<dbReference type="RefSeq" id="WP_112747383.1">
    <property type="nucleotide sequence ID" value="NZ_QMFY01000006.1"/>
</dbReference>
<evidence type="ECO:0000313" key="2">
    <source>
        <dbReference type="EMBL" id="RAW00583.1"/>
    </source>
</evidence>
<dbReference type="Proteomes" id="UP000251889">
    <property type="component" value="Unassembled WGS sequence"/>
</dbReference>
<dbReference type="AlphaFoldDB" id="A0A364Y183"/>
<accession>A0A364Y183</accession>
<proteinExistence type="predicted"/>
<dbReference type="InterPro" id="IPR014710">
    <property type="entry name" value="RmlC-like_jellyroll"/>
</dbReference>
<dbReference type="CDD" id="cd00038">
    <property type="entry name" value="CAP_ED"/>
    <property type="match status" value="1"/>
</dbReference>
<evidence type="ECO:0000259" key="1">
    <source>
        <dbReference type="PROSITE" id="PS50042"/>
    </source>
</evidence>
<feature type="domain" description="Cyclic nucleotide-binding" evidence="1">
    <location>
        <begin position="17"/>
        <end position="117"/>
    </location>
</feature>
<evidence type="ECO:0000313" key="3">
    <source>
        <dbReference type="Proteomes" id="UP000251889"/>
    </source>
</evidence>
<reference evidence="2 3" key="1">
    <citation type="submission" date="2018-06" db="EMBL/GenBank/DDBJ databases">
        <title>Chryseolinea flavus sp. nov., a member of the phylum Bacteroidetes isolated from soil.</title>
        <authorList>
            <person name="Li Y."/>
            <person name="Wang J."/>
        </authorList>
    </citation>
    <scope>NUCLEOTIDE SEQUENCE [LARGE SCALE GENOMIC DNA]</scope>
    <source>
        <strain evidence="2 3">SDU1-6</strain>
    </source>
</reference>
<dbReference type="Pfam" id="PF00027">
    <property type="entry name" value="cNMP_binding"/>
    <property type="match status" value="1"/>
</dbReference>
<keyword evidence="3" id="KW-1185">Reference proteome</keyword>
<dbReference type="InterPro" id="IPR018490">
    <property type="entry name" value="cNMP-bd_dom_sf"/>
</dbReference>
<dbReference type="Gene3D" id="2.60.120.10">
    <property type="entry name" value="Jelly Rolls"/>
    <property type="match status" value="1"/>
</dbReference>
<sequence length="195" mass="22478">MTAAAEQIIANLSRHISLTEDETSFFLSRLKAKTLDSGDVLLQAGQACDTFNYVVHGALRAFFSTENDKEVTIMFAIADWWITDMPCFVNRQPAMISITAIEDTSILQLRYEDLELLYTRIPKFERAMRIMMQNAYVREQLRVLQTFSQPAEERYLNFLQKYPGIASKVTNKHIASYLGITPEFLSVVRSRLRHK</sequence>
<gene>
    <name evidence="2" type="ORF">DQQ10_13385</name>
</gene>
<protein>
    <submittedName>
        <fullName evidence="2">Crp/Fnr family transcriptional regulator</fullName>
    </submittedName>
</protein>
<name>A0A364Y183_9BACT</name>
<dbReference type="SUPFAM" id="SSF51206">
    <property type="entry name" value="cAMP-binding domain-like"/>
    <property type="match status" value="1"/>
</dbReference>
<dbReference type="OrthoDB" id="1933280at2"/>
<dbReference type="PROSITE" id="PS50042">
    <property type="entry name" value="CNMP_BINDING_3"/>
    <property type="match status" value="1"/>
</dbReference>
<dbReference type="InterPro" id="IPR000595">
    <property type="entry name" value="cNMP-bd_dom"/>
</dbReference>
<organism evidence="2 3">
    <name type="scientific">Pseudochryseolinea flava</name>
    <dbReference type="NCBI Taxonomy" id="2059302"/>
    <lineage>
        <taxon>Bacteria</taxon>
        <taxon>Pseudomonadati</taxon>
        <taxon>Bacteroidota</taxon>
        <taxon>Cytophagia</taxon>
        <taxon>Cytophagales</taxon>
        <taxon>Fulvivirgaceae</taxon>
        <taxon>Pseudochryseolinea</taxon>
    </lineage>
</organism>
<comment type="caution">
    <text evidence="2">The sequence shown here is derived from an EMBL/GenBank/DDBJ whole genome shotgun (WGS) entry which is preliminary data.</text>
</comment>
<dbReference type="EMBL" id="QMFY01000006">
    <property type="protein sequence ID" value="RAW00583.1"/>
    <property type="molecule type" value="Genomic_DNA"/>
</dbReference>